<dbReference type="PANTHER" id="PTHR32305:SF11">
    <property type="entry name" value="TYPE VI SECRETION SYSTEM SPIKE PROTEIN VGRG3"/>
    <property type="match status" value="1"/>
</dbReference>
<dbReference type="InterPro" id="IPR006533">
    <property type="entry name" value="T6SS_Vgr_RhsGE"/>
</dbReference>
<dbReference type="InterPro" id="IPR050708">
    <property type="entry name" value="T6SS_VgrG/RHS"/>
</dbReference>
<comment type="similarity">
    <text evidence="1">Belongs to the VgrG protein family.</text>
</comment>
<evidence type="ECO:0000259" key="2">
    <source>
        <dbReference type="Pfam" id="PF04717"/>
    </source>
</evidence>
<sequence length="312" mass="33856">EIYCDEHGRVKLHFPWDRYSSGDEHSSCWVRVSQGWAGAQYGMMALPRIGHEVIVSFLNGDPDQPIVTGRTYHATNTAPYALPEHKTKTVWRSETHQGQGFNELSFEDQAESEKVYLHAQKDFEADVLNDHTTQIQHDKHLTVDNDSFTQIKNNHHLTVEGESRNKIAKDQTLMVDGSVHIKAGKLWVNEAGREIHIKAGQKIVIEAGSELTVKAGGSFVKVDASGVSIVGPAINLNSGGSPGSGSGFSGQIATLPLGLEAVTEPEEALYAPISPTMTSLLPALATLDLSIAELCQKKTDGSCPKANCECAQ</sequence>
<dbReference type="InterPro" id="IPR017847">
    <property type="entry name" value="T6SS_RhsGE_Vgr_subset"/>
</dbReference>
<dbReference type="PATRIC" id="fig|171383.3.peg.2487"/>
<dbReference type="Proteomes" id="UP000037530">
    <property type="component" value="Unassembled WGS sequence"/>
</dbReference>
<evidence type="ECO:0000259" key="3">
    <source>
        <dbReference type="Pfam" id="PF22178"/>
    </source>
</evidence>
<feature type="domain" description="Gp5/Type VI secretion system Vgr C-terminal trimerisation" evidence="3">
    <location>
        <begin position="90"/>
        <end position="195"/>
    </location>
</feature>
<dbReference type="AlphaFoldDB" id="A0A0M0I0L5"/>
<dbReference type="OrthoDB" id="9762420at2"/>
<dbReference type="InterPro" id="IPR037026">
    <property type="entry name" value="Vgr_OB-fold_dom_sf"/>
</dbReference>
<organism evidence="4 5">
    <name type="scientific">Vibrio hepatarius</name>
    <dbReference type="NCBI Taxonomy" id="171383"/>
    <lineage>
        <taxon>Bacteria</taxon>
        <taxon>Pseudomonadati</taxon>
        <taxon>Pseudomonadota</taxon>
        <taxon>Gammaproteobacteria</taxon>
        <taxon>Vibrionales</taxon>
        <taxon>Vibrionaceae</taxon>
        <taxon>Vibrio</taxon>
        <taxon>Vibrio oreintalis group</taxon>
    </lineage>
</organism>
<dbReference type="STRING" id="171383.AKJ31_12170"/>
<dbReference type="EMBL" id="LHPI01000009">
    <property type="protein sequence ID" value="KOO07632.1"/>
    <property type="molecule type" value="Genomic_DNA"/>
</dbReference>
<evidence type="ECO:0000313" key="4">
    <source>
        <dbReference type="EMBL" id="KOO07632.1"/>
    </source>
</evidence>
<dbReference type="PANTHER" id="PTHR32305">
    <property type="match status" value="1"/>
</dbReference>
<dbReference type="Pfam" id="PF04717">
    <property type="entry name" value="Phage_base_V"/>
    <property type="match status" value="1"/>
</dbReference>
<dbReference type="InterPro" id="IPR054030">
    <property type="entry name" value="Gp5_Vgr_C"/>
</dbReference>
<feature type="non-terminal residue" evidence="4">
    <location>
        <position position="1"/>
    </location>
</feature>
<gene>
    <name evidence="4" type="ORF">AKJ31_12170</name>
</gene>
<feature type="domain" description="Gp5/Type VI secretion system Vgr protein OB-fold" evidence="2">
    <location>
        <begin position="6"/>
        <end position="72"/>
    </location>
</feature>
<comment type="caution">
    <text evidence="4">The sequence shown here is derived from an EMBL/GenBank/DDBJ whole genome shotgun (WGS) entry which is preliminary data.</text>
</comment>
<protein>
    <submittedName>
        <fullName evidence="4">Type IV secretion protein Rhs</fullName>
    </submittedName>
</protein>
<proteinExistence type="inferred from homology"/>
<dbReference type="Pfam" id="PF22178">
    <property type="entry name" value="Gp5_trimer_C"/>
    <property type="match status" value="1"/>
</dbReference>
<keyword evidence="5" id="KW-1185">Reference proteome</keyword>
<dbReference type="SUPFAM" id="SSF69349">
    <property type="entry name" value="Phage fibre proteins"/>
    <property type="match status" value="1"/>
</dbReference>
<name>A0A0M0I0L5_9VIBR</name>
<evidence type="ECO:0000256" key="1">
    <source>
        <dbReference type="ARBA" id="ARBA00005558"/>
    </source>
</evidence>
<dbReference type="InterPro" id="IPR006531">
    <property type="entry name" value="Gp5/Vgr_OB"/>
</dbReference>
<dbReference type="NCBIfam" id="TIGR03361">
    <property type="entry name" value="VI_Rhs_Vgr"/>
    <property type="match status" value="1"/>
</dbReference>
<dbReference type="Gene3D" id="2.40.50.230">
    <property type="entry name" value="Gp5 N-terminal domain"/>
    <property type="match status" value="1"/>
</dbReference>
<evidence type="ECO:0000313" key="5">
    <source>
        <dbReference type="Proteomes" id="UP000037530"/>
    </source>
</evidence>
<accession>A0A0M0I0L5</accession>
<dbReference type="RefSeq" id="WP_157052353.1">
    <property type="nucleotide sequence ID" value="NZ_LHPI01000009.1"/>
</dbReference>
<dbReference type="SUPFAM" id="SSF69255">
    <property type="entry name" value="gp5 N-terminal domain-like"/>
    <property type="match status" value="1"/>
</dbReference>
<reference evidence="5" key="1">
    <citation type="submission" date="2015-08" db="EMBL/GenBank/DDBJ databases">
        <title>Vibrio galatheae sp. nov., a novel member of the Vibrionaceae family isolated from the Solomon Islands.</title>
        <authorList>
            <person name="Giubergia S."/>
            <person name="Machado H."/>
            <person name="Mateiu R.V."/>
            <person name="Gram L."/>
        </authorList>
    </citation>
    <scope>NUCLEOTIDE SEQUENCE [LARGE SCALE GENOMIC DNA]</scope>
    <source>
        <strain evidence="5">DSM 19134</strain>
    </source>
</reference>
<dbReference type="NCBIfam" id="TIGR01646">
    <property type="entry name" value="vgr_GE"/>
    <property type="match status" value="1"/>
</dbReference>